<dbReference type="InterPro" id="IPR000504">
    <property type="entry name" value="RRM_dom"/>
</dbReference>
<evidence type="ECO:0000256" key="2">
    <source>
        <dbReference type="ARBA" id="ARBA00022884"/>
    </source>
</evidence>
<dbReference type="CDD" id="cd12373">
    <property type="entry name" value="RRM_SRSF3_like"/>
    <property type="match status" value="1"/>
</dbReference>
<keyword evidence="4" id="KW-1185">Reference proteome</keyword>
<dbReference type="GO" id="GO:0005634">
    <property type="term" value="C:nucleus"/>
    <property type="evidence" value="ECO:0007669"/>
    <property type="project" value="UniProtKB-SubCell"/>
</dbReference>
<name>A0A6P7SLC3_9MOLL</name>
<keyword evidence="3" id="KW-0539">Nucleus</keyword>
<evidence type="ECO:0000313" key="4">
    <source>
        <dbReference type="Proteomes" id="UP000515154"/>
    </source>
</evidence>
<dbReference type="PROSITE" id="PS50102">
    <property type="entry name" value="RRM"/>
    <property type="match status" value="1"/>
</dbReference>
<dbReference type="Gene3D" id="3.30.70.330">
    <property type="match status" value="1"/>
</dbReference>
<gene>
    <name evidence="5" type="primary">LOC115214243</name>
</gene>
<proteinExistence type="predicted"/>
<dbReference type="RefSeq" id="XP_029639227.1">
    <property type="nucleotide sequence ID" value="XM_029783367.2"/>
</dbReference>
<sequence length="334" mass="38559">MTMVNRAVLDRIRGGYRIFVGDLGSRIGKNELERQFKSFGPITDIWVARNPPGFAFLVFKYPEDAERAVRDLDGRSVSGRRVRVEHARPYQTRKPRGNSRRRGMGHSGGHWRREDHTNTAVRSGSDSRYSRSRSRDRSYSRSRRSPYSRSRSRSRFRSYSRSRSPEKLSRSRGGHSSLDIPQRHKKDEHYRSRSNSRSQSPPLRPRLFRVLDDIEESSRQRSPRNRSVSPDDQRSKYSSRSRHDASHDLDNHDGGQSDTSEQSGLRKEKLTMKNSRSRSPSYDGSDLETGEISDHPMRKSRKMKVDRSPSPDRSHAALSSRTSNPGRSDSDEEK</sequence>
<keyword evidence="2" id="KW-0694">RNA-binding</keyword>
<dbReference type="KEGG" id="osn:115214243"/>
<dbReference type="GO" id="GO:0003723">
    <property type="term" value="F:RNA binding"/>
    <property type="evidence" value="ECO:0007669"/>
    <property type="project" value="UniProtKB-UniRule"/>
</dbReference>
<dbReference type="PANTHER" id="PTHR48038">
    <property type="entry name" value="RIBONUCLEOPROTEIN RB97D"/>
    <property type="match status" value="1"/>
</dbReference>
<dbReference type="Proteomes" id="UP000515154">
    <property type="component" value="Linkage group LG7"/>
</dbReference>
<dbReference type="PANTHER" id="PTHR48038:SF3">
    <property type="entry name" value="SPLICING FACTOR, ARGININE_SERINE-RICH 1-RELATED"/>
    <property type="match status" value="1"/>
</dbReference>
<protein>
    <submittedName>
        <fullName evidence="5">Probable splicing factor, arginine/serine-rich 6 isoform X1</fullName>
    </submittedName>
</protein>
<evidence type="ECO:0000256" key="1">
    <source>
        <dbReference type="ARBA" id="ARBA00004123"/>
    </source>
</evidence>
<evidence type="ECO:0000256" key="3">
    <source>
        <dbReference type="ARBA" id="ARBA00023242"/>
    </source>
</evidence>
<dbReference type="InterPro" id="IPR035979">
    <property type="entry name" value="RBD_domain_sf"/>
</dbReference>
<comment type="subcellular location">
    <subcellularLocation>
        <location evidence="1">Nucleus</location>
    </subcellularLocation>
</comment>
<dbReference type="InterPro" id="IPR012677">
    <property type="entry name" value="Nucleotide-bd_a/b_plait_sf"/>
</dbReference>
<dbReference type="SUPFAM" id="SSF54928">
    <property type="entry name" value="RNA-binding domain, RBD"/>
    <property type="match status" value="1"/>
</dbReference>
<organism evidence="4 5">
    <name type="scientific">Octopus sinensis</name>
    <name type="common">East Asian common octopus</name>
    <dbReference type="NCBI Taxonomy" id="2607531"/>
    <lineage>
        <taxon>Eukaryota</taxon>
        <taxon>Metazoa</taxon>
        <taxon>Spiralia</taxon>
        <taxon>Lophotrochozoa</taxon>
        <taxon>Mollusca</taxon>
        <taxon>Cephalopoda</taxon>
        <taxon>Coleoidea</taxon>
        <taxon>Octopodiformes</taxon>
        <taxon>Octopoda</taxon>
        <taxon>Incirrata</taxon>
        <taxon>Octopodidae</taxon>
        <taxon>Octopus</taxon>
    </lineage>
</organism>
<evidence type="ECO:0000313" key="5">
    <source>
        <dbReference type="RefSeq" id="XP_029639227.1"/>
    </source>
</evidence>
<dbReference type="Pfam" id="PF00076">
    <property type="entry name" value="RRM_1"/>
    <property type="match status" value="1"/>
</dbReference>
<dbReference type="AlphaFoldDB" id="A0A6P7SLC3"/>
<accession>A0A6P7SLC3</accession>
<reference evidence="5" key="1">
    <citation type="submission" date="2025-08" db="UniProtKB">
        <authorList>
            <consortium name="RefSeq"/>
        </authorList>
    </citation>
    <scope>IDENTIFICATION</scope>
</reference>
<dbReference type="SMART" id="SM00360">
    <property type="entry name" value="RRM"/>
    <property type="match status" value="1"/>
</dbReference>